<accession>A0ABT9M030</accession>
<dbReference type="RefSeq" id="WP_306955699.1">
    <property type="nucleotide sequence ID" value="NZ_JAURUO010000026.1"/>
</dbReference>
<evidence type="ECO:0000313" key="3">
    <source>
        <dbReference type="Proteomes" id="UP001229209"/>
    </source>
</evidence>
<evidence type="ECO:0000313" key="2">
    <source>
        <dbReference type="EMBL" id="MDP9729880.1"/>
    </source>
</evidence>
<sequence length="636" mass="72265">MAQQLPVQKDILKLNKVTHSVRSAQAILQYGVGAMVDFPGQTLMTAAPEYWGAKVSKIHDERLEKALNVDYFGMPGSGDNDWGIAYVRFPEWYFCPKCRRFQPMDKWLTEYSRKATPKQRDRDPYMKRPRCLECKKDLVPSRIVVACEEGHISDFPWISWAHDRNFGGSKPICANPTLTFETGATVSAGLEGLIVRCKHCNSKASLSGAFDKDAMEKMSSKFGASYECAGKMPWKNRTVDCDKLPRAMQRGASSLYYPKIVSSLVIPPYSEKLNNKIENSKMFERILNFIAECDEDEREKKIESRLERWSEELGREISEDVGSIKAIITRRFSKSEGQEFEQINANGVNYRIEEYEALSGRVIVENSAGNDFVREAVDIQKYEIPFVTGISLIHKIREVRALTGFTRINPPDAFEVGEKIPGFISVKEPSTRWYPAYEVRGEGIFIEFDSKQLNEWVDKREEVRHRAGILNENYRTSYQGQITERILSPKFILLHTLAHLLIRQLSFECGYTAASLRERIYCSTAEDGLEMSGILLYTASGDSEGTLGGLVRQGYWDCFPVTFRKALEFGEMCSNDPVCISSEGQGRDVLNLAACHSCALLPETSCEEFNVFLDRGLLVGTFENREMGFFSRWIGM</sequence>
<reference evidence="2 3" key="1">
    <citation type="submission" date="2023-07" db="EMBL/GenBank/DDBJ databases">
        <title>Genomic Encyclopedia of Type Strains, Phase IV (KMG-IV): sequencing the most valuable type-strain genomes for metagenomic binning, comparative biology and taxonomic classification.</title>
        <authorList>
            <person name="Goeker M."/>
        </authorList>
    </citation>
    <scope>NUCLEOTIDE SEQUENCE [LARGE SCALE GENOMIC DNA]</scope>
    <source>
        <strain evidence="2 3">DSM 25924</strain>
    </source>
</reference>
<name>A0ABT9M030_9BACL</name>
<dbReference type="NCBIfam" id="NF038324">
    <property type="entry name" value="DrmB_fam"/>
    <property type="match status" value="1"/>
</dbReference>
<proteinExistence type="predicted"/>
<keyword evidence="3" id="KW-1185">Reference proteome</keyword>
<comment type="caution">
    <text evidence="2">The sequence shown here is derived from an EMBL/GenBank/DDBJ whole genome shotgun (WGS) entry which is preliminary data.</text>
</comment>
<dbReference type="Proteomes" id="UP001229209">
    <property type="component" value="Unassembled WGS sequence"/>
</dbReference>
<dbReference type="InterPro" id="IPR018973">
    <property type="entry name" value="MZB"/>
</dbReference>
<evidence type="ECO:0000259" key="1">
    <source>
        <dbReference type="Pfam" id="PF09369"/>
    </source>
</evidence>
<feature type="domain" description="MrfA-like Zn-binding" evidence="1">
    <location>
        <begin position="497"/>
        <end position="598"/>
    </location>
</feature>
<organism evidence="2 3">
    <name type="scientific">Alicyclobacillus tolerans</name>
    <dbReference type="NCBI Taxonomy" id="90970"/>
    <lineage>
        <taxon>Bacteria</taxon>
        <taxon>Bacillati</taxon>
        <taxon>Bacillota</taxon>
        <taxon>Bacilli</taxon>
        <taxon>Bacillales</taxon>
        <taxon>Alicyclobacillaceae</taxon>
        <taxon>Alicyclobacillus</taxon>
    </lineage>
</organism>
<gene>
    <name evidence="2" type="ORF">J2S04_002857</name>
</gene>
<dbReference type="InterPro" id="IPR047721">
    <property type="entry name" value="DrmB"/>
</dbReference>
<dbReference type="EMBL" id="JAURUO010000026">
    <property type="protein sequence ID" value="MDP9729880.1"/>
    <property type="molecule type" value="Genomic_DNA"/>
</dbReference>
<dbReference type="Pfam" id="PF09369">
    <property type="entry name" value="MZB"/>
    <property type="match status" value="1"/>
</dbReference>
<protein>
    <recommendedName>
        <fullName evidence="1">MrfA-like Zn-binding domain-containing protein</fullName>
    </recommendedName>
</protein>